<keyword evidence="3 6" id="KW-0158">Chromosome</keyword>
<evidence type="ECO:0000256" key="3">
    <source>
        <dbReference type="ARBA" id="ARBA00022454"/>
    </source>
</evidence>
<keyword evidence="5 6" id="KW-0539">Nucleus</keyword>
<evidence type="ECO:0000256" key="6">
    <source>
        <dbReference type="RuleBase" id="RU003894"/>
    </source>
</evidence>
<dbReference type="SMART" id="SM00526">
    <property type="entry name" value="H15"/>
    <property type="match status" value="2"/>
</dbReference>
<evidence type="ECO:0000256" key="2">
    <source>
        <dbReference type="ARBA" id="ARBA00004286"/>
    </source>
</evidence>
<keyword evidence="4 6" id="KW-0238">DNA-binding</keyword>
<dbReference type="PANTHER" id="PTHR11467">
    <property type="entry name" value="HISTONE H1"/>
    <property type="match status" value="1"/>
</dbReference>
<evidence type="ECO:0000259" key="8">
    <source>
        <dbReference type="PROSITE" id="PS51504"/>
    </source>
</evidence>
<dbReference type="SUPFAM" id="SSF46785">
    <property type="entry name" value="Winged helix' DNA-binding domain"/>
    <property type="match status" value="2"/>
</dbReference>
<evidence type="ECO:0000256" key="4">
    <source>
        <dbReference type="ARBA" id="ARBA00023125"/>
    </source>
</evidence>
<dbReference type="InterPro" id="IPR005818">
    <property type="entry name" value="Histone_H1/H5_H15"/>
</dbReference>
<dbReference type="PROSITE" id="PS51504">
    <property type="entry name" value="H15"/>
    <property type="match status" value="2"/>
</dbReference>
<feature type="region of interest" description="Disordered" evidence="7">
    <location>
        <begin position="259"/>
        <end position="354"/>
    </location>
</feature>
<feature type="compositionally biased region" description="Basic residues" evidence="7">
    <location>
        <begin position="93"/>
        <end position="170"/>
    </location>
</feature>
<dbReference type="Gene3D" id="1.10.10.10">
    <property type="entry name" value="Winged helix-like DNA-binding domain superfamily/Winged helix DNA-binding domain"/>
    <property type="match status" value="2"/>
</dbReference>
<evidence type="ECO:0000313" key="9">
    <source>
        <dbReference type="Proteomes" id="UP001652625"/>
    </source>
</evidence>
<dbReference type="CDD" id="cd00073">
    <property type="entry name" value="H15"/>
    <property type="match status" value="2"/>
</dbReference>
<dbReference type="GeneID" id="100205863"/>
<accession>A0ABM4CBA9</accession>
<sequence>MSQHSSPKKVIKRKTVKKPTHHAPYNDMIVDAIKSLKERKGSSRQAITKHVKAHNKVGENVDLQVKMNLKRMVANKTLVQMKGTGASGSFRIGAKKVVKKRRSISKKTKRKSPKKKSPSAKKSTPKKKTKKTKKIVKKSPKKRNPAKKHRVKKVKKSPRKLPKKSPKRKLAVVESTMSQHSSPKKVTKRKTVKKPANHAPYNEMIIEAIKSLKERKGSSRQAIAKHVKANNKVGENVDLQVKMNLKRMVANKALVQVKGTGASGSFRIGAKPKVVKKRLSLSKKKRKSPKKKSAKKSTPKKKVKKTKKKVKKTPKKHGAAKKPRIKKAKKSPKKSPKKLPRKSPKKSPKRKLAV</sequence>
<evidence type="ECO:0000256" key="7">
    <source>
        <dbReference type="SAM" id="MobiDB-lite"/>
    </source>
</evidence>
<name>A0ABM4CBA9_HYDVU</name>
<dbReference type="Proteomes" id="UP001652625">
    <property type="component" value="Chromosome 08"/>
</dbReference>
<dbReference type="Pfam" id="PF00538">
    <property type="entry name" value="Linker_histone"/>
    <property type="match status" value="2"/>
</dbReference>
<feature type="domain" description="H15" evidence="8">
    <location>
        <begin position="21"/>
        <end position="94"/>
    </location>
</feature>
<feature type="compositionally biased region" description="Basic residues" evidence="7">
    <location>
        <begin position="273"/>
        <end position="354"/>
    </location>
</feature>
<evidence type="ECO:0000313" key="10">
    <source>
        <dbReference type="RefSeq" id="XP_065658960.1"/>
    </source>
</evidence>
<proteinExistence type="inferred from homology"/>
<feature type="domain" description="H15" evidence="8">
    <location>
        <begin position="197"/>
        <end position="270"/>
    </location>
</feature>
<feature type="compositionally biased region" description="Basic residues" evidence="7">
    <location>
        <begin position="182"/>
        <end position="196"/>
    </location>
</feature>
<comment type="similarity">
    <text evidence="6">Belongs to the histone H1/H5 family.</text>
</comment>
<dbReference type="InterPro" id="IPR036388">
    <property type="entry name" value="WH-like_DNA-bd_sf"/>
</dbReference>
<gene>
    <name evidence="10" type="primary">LOC100205863</name>
</gene>
<protein>
    <submittedName>
        <fullName evidence="10">Histone H1.0 isoform X2</fullName>
    </submittedName>
</protein>
<organism evidence="9 10">
    <name type="scientific">Hydra vulgaris</name>
    <name type="common">Hydra</name>
    <name type="synonym">Hydra attenuata</name>
    <dbReference type="NCBI Taxonomy" id="6087"/>
    <lineage>
        <taxon>Eukaryota</taxon>
        <taxon>Metazoa</taxon>
        <taxon>Cnidaria</taxon>
        <taxon>Hydrozoa</taxon>
        <taxon>Hydroidolina</taxon>
        <taxon>Anthoathecata</taxon>
        <taxon>Aplanulata</taxon>
        <taxon>Hydridae</taxon>
        <taxon>Hydra</taxon>
    </lineage>
</organism>
<reference evidence="10" key="1">
    <citation type="submission" date="2025-08" db="UniProtKB">
        <authorList>
            <consortium name="RefSeq"/>
        </authorList>
    </citation>
    <scope>IDENTIFICATION</scope>
</reference>
<dbReference type="PANTHER" id="PTHR11467:SF36">
    <property type="entry name" value="HISTONE 24-RELATED"/>
    <property type="match status" value="1"/>
</dbReference>
<dbReference type="InterPro" id="IPR005819">
    <property type="entry name" value="H1/H5"/>
</dbReference>
<dbReference type="InterPro" id="IPR036390">
    <property type="entry name" value="WH_DNA-bd_sf"/>
</dbReference>
<feature type="compositionally biased region" description="Basic residues" evidence="7">
    <location>
        <begin position="1"/>
        <end position="21"/>
    </location>
</feature>
<dbReference type="RefSeq" id="XP_065658960.1">
    <property type="nucleotide sequence ID" value="XM_065802888.1"/>
</dbReference>
<feature type="region of interest" description="Disordered" evidence="7">
    <location>
        <begin position="80"/>
        <end position="199"/>
    </location>
</feature>
<keyword evidence="9" id="KW-1185">Reference proteome</keyword>
<evidence type="ECO:0000256" key="5">
    <source>
        <dbReference type="ARBA" id="ARBA00023242"/>
    </source>
</evidence>
<evidence type="ECO:0000256" key="1">
    <source>
        <dbReference type="ARBA" id="ARBA00004123"/>
    </source>
</evidence>
<dbReference type="PRINTS" id="PR00624">
    <property type="entry name" value="HISTONEH5"/>
</dbReference>
<comment type="subcellular location">
    <subcellularLocation>
        <location evidence="2">Chromosome</location>
    </subcellularLocation>
    <subcellularLocation>
        <location evidence="1 6">Nucleus</location>
    </subcellularLocation>
</comment>
<feature type="region of interest" description="Disordered" evidence="7">
    <location>
        <begin position="1"/>
        <end position="23"/>
    </location>
</feature>